<feature type="region of interest" description="Disordered" evidence="6">
    <location>
        <begin position="366"/>
        <end position="401"/>
    </location>
</feature>
<feature type="region of interest" description="Disordered" evidence="6">
    <location>
        <begin position="290"/>
        <end position="327"/>
    </location>
</feature>
<evidence type="ECO:0000256" key="5">
    <source>
        <dbReference type="ARBA" id="ARBA00023319"/>
    </source>
</evidence>
<dbReference type="GeneID" id="127751969"/>
<evidence type="ECO:0000256" key="3">
    <source>
        <dbReference type="ARBA" id="ARBA00022741"/>
    </source>
</evidence>
<feature type="compositionally biased region" description="Low complexity" evidence="6">
    <location>
        <begin position="314"/>
        <end position="327"/>
    </location>
</feature>
<dbReference type="InterPro" id="IPR003598">
    <property type="entry name" value="Ig_sub2"/>
</dbReference>
<protein>
    <submittedName>
        <fullName evidence="9">Trichohyalin-like</fullName>
    </submittedName>
</protein>
<evidence type="ECO:0000256" key="2">
    <source>
        <dbReference type="ARBA" id="ARBA00022737"/>
    </source>
</evidence>
<evidence type="ECO:0000256" key="1">
    <source>
        <dbReference type="ARBA" id="ARBA00006692"/>
    </source>
</evidence>
<dbReference type="OrthoDB" id="2570713at2759"/>
<feature type="compositionally biased region" description="Acidic residues" evidence="6">
    <location>
        <begin position="366"/>
        <end position="382"/>
    </location>
</feature>
<keyword evidence="3" id="KW-0547">Nucleotide-binding</keyword>
<feature type="non-terminal residue" evidence="9">
    <location>
        <position position="548"/>
    </location>
</feature>
<dbReference type="InterPro" id="IPR013098">
    <property type="entry name" value="Ig_I-set"/>
</dbReference>
<dbReference type="RefSeq" id="XP_052132281.1">
    <property type="nucleotide sequence ID" value="XM_052276321.1"/>
</dbReference>
<name>A0A9C6XVL7_FRAOC</name>
<dbReference type="Proteomes" id="UP000504606">
    <property type="component" value="Unplaced"/>
</dbReference>
<dbReference type="InterPro" id="IPR050964">
    <property type="entry name" value="Striated_Muscle_Regulatory"/>
</dbReference>
<gene>
    <name evidence="9" type="primary">LOC127751969</name>
</gene>
<feature type="region of interest" description="Disordered" evidence="6">
    <location>
        <begin position="429"/>
        <end position="453"/>
    </location>
</feature>
<evidence type="ECO:0000256" key="4">
    <source>
        <dbReference type="ARBA" id="ARBA00022840"/>
    </source>
</evidence>
<keyword evidence="4" id="KW-0067">ATP-binding</keyword>
<dbReference type="PANTHER" id="PTHR13817">
    <property type="entry name" value="TITIN"/>
    <property type="match status" value="1"/>
</dbReference>
<evidence type="ECO:0000259" key="7">
    <source>
        <dbReference type="PROSITE" id="PS50835"/>
    </source>
</evidence>
<keyword evidence="2" id="KW-0677">Repeat</keyword>
<evidence type="ECO:0000256" key="6">
    <source>
        <dbReference type="SAM" id="MobiDB-lite"/>
    </source>
</evidence>
<dbReference type="SMART" id="SM00408">
    <property type="entry name" value="IGc2"/>
    <property type="match status" value="2"/>
</dbReference>
<dbReference type="KEGG" id="foc:127751969"/>
<dbReference type="Pfam" id="PF07679">
    <property type="entry name" value="I-set"/>
    <property type="match status" value="2"/>
</dbReference>
<feature type="domain" description="Ig-like" evidence="7">
    <location>
        <begin position="1"/>
        <end position="194"/>
    </location>
</feature>
<organism evidence="8 9">
    <name type="scientific">Frankliniella occidentalis</name>
    <name type="common">Western flower thrips</name>
    <name type="synonym">Euthrips occidentalis</name>
    <dbReference type="NCBI Taxonomy" id="133901"/>
    <lineage>
        <taxon>Eukaryota</taxon>
        <taxon>Metazoa</taxon>
        <taxon>Ecdysozoa</taxon>
        <taxon>Arthropoda</taxon>
        <taxon>Hexapoda</taxon>
        <taxon>Insecta</taxon>
        <taxon>Pterygota</taxon>
        <taxon>Neoptera</taxon>
        <taxon>Paraneoptera</taxon>
        <taxon>Thysanoptera</taxon>
        <taxon>Terebrantia</taxon>
        <taxon>Thripoidea</taxon>
        <taxon>Thripidae</taxon>
        <taxon>Frankliniella</taxon>
    </lineage>
</organism>
<keyword evidence="5" id="KW-0393">Immunoglobulin domain</keyword>
<reference evidence="9" key="1">
    <citation type="submission" date="2025-08" db="UniProtKB">
        <authorList>
            <consortium name="RefSeq"/>
        </authorList>
    </citation>
    <scope>IDENTIFICATION</scope>
    <source>
        <tissue evidence="9">Whole organism</tissue>
    </source>
</reference>
<dbReference type="AlphaFoldDB" id="A0A9C6XVL7"/>
<dbReference type="SMART" id="SM00409">
    <property type="entry name" value="IG"/>
    <property type="match status" value="2"/>
</dbReference>
<evidence type="ECO:0000313" key="9">
    <source>
        <dbReference type="RefSeq" id="XP_052132281.1"/>
    </source>
</evidence>
<dbReference type="InterPro" id="IPR007110">
    <property type="entry name" value="Ig-like_dom"/>
</dbReference>
<keyword evidence="8" id="KW-1185">Reference proteome</keyword>
<dbReference type="Gene3D" id="2.60.40.10">
    <property type="entry name" value="Immunoglobulins"/>
    <property type="match status" value="2"/>
</dbReference>
<sequence length="548" mass="63843">MFTLLAAGETATFECSVAGEESASVTWLKDNKPLSDRLMDRVSKSNVDNAFKLEIQNLIEADTGMYTAHATNAEGSSTCTAHLLVQKLTDEERKQRAEANHPVFLVKLKDTELLENTYLRFMVKVKGNPNPTVRFYKDDSRILSTNDRLKVNTEQSDAGYYELVIPEVKPEDAGKYSCVAINSYGEERCDAQLSVVDEKDVFAGLEEGEEVAPGQAPTFHWTRNGQQFDPEERFKVLLTAQRQEEQCLQRIEGAFITGDERQERWEMDFERESEGGIQSPEDTVGGIIRIQSPEDTVGGIKSPESAEEGKGRQDLQQGPQQGGLQVPLDPTARQIKTIAFAKYAQARKLSVLEKRINAFRKREEGDAFEGDDVEERTEEDENERLQAGGQDSEGGDERVRMEEREFQRLREIEKEKEVERLRQLEIDKMTERLKEEERGAEIEKQKEIERQKEVEKQKEVERLKRKEEQKRLEKQKEIEKQIEQDRLKEFEKQKEIERQREIEKQKEIERQKEVEKQREIERQKEIEKQREIERQKEIEKQKEIERQK</sequence>
<evidence type="ECO:0000313" key="8">
    <source>
        <dbReference type="Proteomes" id="UP000504606"/>
    </source>
</evidence>
<dbReference type="GO" id="GO:0005524">
    <property type="term" value="F:ATP binding"/>
    <property type="evidence" value="ECO:0007669"/>
    <property type="project" value="UniProtKB-KW"/>
</dbReference>
<dbReference type="FunFam" id="2.60.40.10:FF:000107">
    <property type="entry name" value="Myosin, light chain kinase a"/>
    <property type="match status" value="1"/>
</dbReference>
<dbReference type="PROSITE" id="PS50835">
    <property type="entry name" value="IG_LIKE"/>
    <property type="match status" value="1"/>
</dbReference>
<dbReference type="FunFam" id="2.60.40.10:FF:000145">
    <property type="entry name" value="Myosin light chain kinase, smooth muscle"/>
    <property type="match status" value="1"/>
</dbReference>
<dbReference type="InterPro" id="IPR036179">
    <property type="entry name" value="Ig-like_dom_sf"/>
</dbReference>
<dbReference type="InterPro" id="IPR003599">
    <property type="entry name" value="Ig_sub"/>
</dbReference>
<comment type="similarity">
    <text evidence="1">Belongs to the protein kinase superfamily. CAMK Ser/Thr protein kinase family.</text>
</comment>
<dbReference type="SUPFAM" id="SSF48726">
    <property type="entry name" value="Immunoglobulin"/>
    <property type="match status" value="2"/>
</dbReference>
<dbReference type="PANTHER" id="PTHR13817:SF171">
    <property type="entry name" value="STRETCHIN-MLCK, ISOFORM U"/>
    <property type="match status" value="1"/>
</dbReference>
<dbReference type="InterPro" id="IPR013783">
    <property type="entry name" value="Ig-like_fold"/>
</dbReference>
<accession>A0A9C6XVL7</accession>
<proteinExistence type="inferred from homology"/>